<dbReference type="InterPro" id="IPR011990">
    <property type="entry name" value="TPR-like_helical_dom_sf"/>
</dbReference>
<reference evidence="2" key="2">
    <citation type="submission" date="2012-08" db="EMBL/GenBank/DDBJ databases">
        <title>Whole-genome sequence of Nocardiopsis alba strain ATCC BAA-2165 associated with honeybees.</title>
        <authorList>
            <person name="Qiao J."/>
            <person name="Chen L."/>
            <person name="Li Y."/>
            <person name="Wang J."/>
            <person name="Zhang W."/>
            <person name="Chen S."/>
        </authorList>
    </citation>
    <scope>NUCLEOTIDE SEQUENCE [LARGE SCALE GENOMIC DNA]</scope>
    <source>
        <strain evidence="2">ATCC BAA-2165 / BE74</strain>
    </source>
</reference>
<proteinExistence type="predicted"/>
<dbReference type="EMBL" id="CP003788">
    <property type="protein sequence ID" value="AFR09383.1"/>
    <property type="molecule type" value="Genomic_DNA"/>
</dbReference>
<dbReference type="STRING" id="1205910.B005_0928"/>
<dbReference type="PANTHER" id="PTHR46082:SF6">
    <property type="entry name" value="AAA+ ATPASE DOMAIN-CONTAINING PROTEIN-RELATED"/>
    <property type="match status" value="1"/>
</dbReference>
<dbReference type="SUPFAM" id="SSF52540">
    <property type="entry name" value="P-loop containing nucleoside triphosphate hydrolases"/>
    <property type="match status" value="1"/>
</dbReference>
<dbReference type="Pfam" id="PF13424">
    <property type="entry name" value="TPR_12"/>
    <property type="match status" value="1"/>
</dbReference>
<dbReference type="PATRIC" id="fig|1205910.3.peg.879"/>
<gene>
    <name evidence="1" type="ordered locus">B005_0928</name>
</gene>
<dbReference type="Gene3D" id="1.25.40.10">
    <property type="entry name" value="Tetratricopeptide repeat domain"/>
    <property type="match status" value="1"/>
</dbReference>
<dbReference type="Proteomes" id="UP000003779">
    <property type="component" value="Chromosome"/>
</dbReference>
<dbReference type="InterPro" id="IPR027417">
    <property type="entry name" value="P-loop_NTPase"/>
</dbReference>
<evidence type="ECO:0000313" key="1">
    <source>
        <dbReference type="EMBL" id="AFR09383.1"/>
    </source>
</evidence>
<dbReference type="Gene3D" id="3.40.50.300">
    <property type="entry name" value="P-loop containing nucleotide triphosphate hydrolases"/>
    <property type="match status" value="1"/>
</dbReference>
<dbReference type="InterPro" id="IPR053137">
    <property type="entry name" value="NLR-like"/>
</dbReference>
<dbReference type="PANTHER" id="PTHR46082">
    <property type="entry name" value="ATP/GTP-BINDING PROTEIN-RELATED"/>
    <property type="match status" value="1"/>
</dbReference>
<reference evidence="1 2" key="1">
    <citation type="journal article" date="2012" name="J. Bacteriol.">
        <title>Whole-Genome Sequence of Nocardiopsis alba Strain ATCC BAA-2165, Associated with Honeybees.</title>
        <authorList>
            <person name="Qiao J."/>
            <person name="Chen L."/>
            <person name="Li Y."/>
            <person name="Wang J."/>
            <person name="Zhang W."/>
            <person name="Chen S."/>
        </authorList>
    </citation>
    <scope>NUCLEOTIDE SEQUENCE [LARGE SCALE GENOMIC DNA]</scope>
    <source>
        <strain evidence="2">ATCC BAA-2165 / BE74</strain>
    </source>
</reference>
<sequence>MHHGRMASPPEAHNTAHGDLYGVLVQARDIHGGVTVHLPRDTSPIVDVSLDPPRLATSVRGRSDLLSRLCQAMERGSSIPHVLTGPGGFGKTTVAAALAEHARARGRTVFWVRADAITPSMLEIAVELAAAPEEIDRLKAAPKAATRWVWRHLDRSPTPWLLVVDDADRPEEPAPDHRPGERLGWMRSSPKGFVLVTSRLGDAGLWAPAEMLRVGPLTGEDASAALSEHARVPELSGADALAERLGGVPLALALAGRVLATHGVLFPDARSLLEHLDENIAGIDELAGPLSPGPVDERRLLSGVWELSLRLVGERHPRAVPLLRALSLLGARGRAVPLWRVPRCGMSDASFARAVDALVVHGLVGVERTDERTSLLLHPLISETVRAGLGENDAPLVSEVERLLEEQGERDPWFELDALTSLASLAGRAPALGSGFRVRVGLGAARARLRLGRFEDAERTATAALRTAEGAFGADHPLTLHSRHLLAESLLFQDRVEEAERGYLALLADRERVLGADHPRTLDTRHQIALVAGARGEWRKALALHERVLEARLREQGAEAEETLASMDALGYAALRLDDLDTAERLFDRVHEVRLRLLGDEELLTLNADYKRGLVALRREHRPRAREIFHRVMEGRARILGPDHPQTRLARDRMSESFVDPGREFRGSGASG</sequence>
<dbReference type="KEGG" id="nal:B005_0928"/>
<name>J7L6W5_NOCAA</name>
<dbReference type="SUPFAM" id="SSF48452">
    <property type="entry name" value="TPR-like"/>
    <property type="match status" value="2"/>
</dbReference>
<dbReference type="eggNOG" id="COG0457">
    <property type="taxonomic scope" value="Bacteria"/>
</dbReference>
<dbReference type="AlphaFoldDB" id="J7L6W5"/>
<dbReference type="Pfam" id="PF13374">
    <property type="entry name" value="TPR_10"/>
    <property type="match status" value="2"/>
</dbReference>
<evidence type="ECO:0000313" key="2">
    <source>
        <dbReference type="Proteomes" id="UP000003779"/>
    </source>
</evidence>
<organism evidence="1 2">
    <name type="scientific">Nocardiopsis alba (strain ATCC BAA-2165 / BE74)</name>
    <dbReference type="NCBI Taxonomy" id="1205910"/>
    <lineage>
        <taxon>Bacteria</taxon>
        <taxon>Bacillati</taxon>
        <taxon>Actinomycetota</taxon>
        <taxon>Actinomycetes</taxon>
        <taxon>Streptosporangiales</taxon>
        <taxon>Nocardiopsidaceae</taxon>
        <taxon>Nocardiopsis</taxon>
    </lineage>
</organism>
<dbReference type="HOGENOM" id="CLU_000288_125_8_11"/>
<accession>J7L6W5</accession>
<protein>
    <submittedName>
        <fullName evidence="1">Tetratricopeptide repeat family protein</fullName>
    </submittedName>
</protein>